<name>A0ABR4KQR4_9EURO</name>
<dbReference type="RefSeq" id="XP_070901482.1">
    <property type="nucleotide sequence ID" value="XM_071039437.1"/>
</dbReference>
<sequence length="68" mass="7522">IGGQTLGSCMDSMSPEELSAISRQLKAYILEWRAFSSSFLGSVGGGPCLDIIFQHPWDYRSTRKYGAF</sequence>
<dbReference type="GeneID" id="98154601"/>
<protein>
    <submittedName>
        <fullName evidence="1">Uncharacterized protein</fullName>
    </submittedName>
</protein>
<evidence type="ECO:0000313" key="1">
    <source>
        <dbReference type="EMBL" id="KAL2854618.1"/>
    </source>
</evidence>
<gene>
    <name evidence="1" type="ORF">BJX68DRAFT_232093</name>
</gene>
<organism evidence="1 2">
    <name type="scientific">Aspergillus pseudodeflectus</name>
    <dbReference type="NCBI Taxonomy" id="176178"/>
    <lineage>
        <taxon>Eukaryota</taxon>
        <taxon>Fungi</taxon>
        <taxon>Dikarya</taxon>
        <taxon>Ascomycota</taxon>
        <taxon>Pezizomycotina</taxon>
        <taxon>Eurotiomycetes</taxon>
        <taxon>Eurotiomycetidae</taxon>
        <taxon>Eurotiales</taxon>
        <taxon>Aspergillaceae</taxon>
        <taxon>Aspergillus</taxon>
        <taxon>Aspergillus subgen. Nidulantes</taxon>
    </lineage>
</organism>
<dbReference type="Proteomes" id="UP001610444">
    <property type="component" value="Unassembled WGS sequence"/>
</dbReference>
<keyword evidence="2" id="KW-1185">Reference proteome</keyword>
<accession>A0ABR4KQR4</accession>
<dbReference type="EMBL" id="JBFXLR010000011">
    <property type="protein sequence ID" value="KAL2854618.1"/>
    <property type="molecule type" value="Genomic_DNA"/>
</dbReference>
<comment type="caution">
    <text evidence="1">The sequence shown here is derived from an EMBL/GenBank/DDBJ whole genome shotgun (WGS) entry which is preliminary data.</text>
</comment>
<evidence type="ECO:0000313" key="2">
    <source>
        <dbReference type="Proteomes" id="UP001610444"/>
    </source>
</evidence>
<feature type="non-terminal residue" evidence="1">
    <location>
        <position position="1"/>
    </location>
</feature>
<proteinExistence type="predicted"/>
<reference evidence="1 2" key="1">
    <citation type="submission" date="2024-07" db="EMBL/GenBank/DDBJ databases">
        <title>Section-level genome sequencing and comparative genomics of Aspergillus sections Usti and Cavernicolus.</title>
        <authorList>
            <consortium name="Lawrence Berkeley National Laboratory"/>
            <person name="Nybo J.L."/>
            <person name="Vesth T.C."/>
            <person name="Theobald S."/>
            <person name="Frisvad J.C."/>
            <person name="Larsen T.O."/>
            <person name="Kjaerboelling I."/>
            <person name="Rothschild-Mancinelli K."/>
            <person name="Lyhne E.K."/>
            <person name="Kogle M.E."/>
            <person name="Barry K."/>
            <person name="Clum A."/>
            <person name="Na H."/>
            <person name="Ledsgaard L."/>
            <person name="Lin J."/>
            <person name="Lipzen A."/>
            <person name="Kuo A."/>
            <person name="Riley R."/>
            <person name="Mondo S."/>
            <person name="LaButti K."/>
            <person name="Haridas S."/>
            <person name="Pangalinan J."/>
            <person name="Salamov A.A."/>
            <person name="Simmons B.A."/>
            <person name="Magnuson J.K."/>
            <person name="Chen J."/>
            <person name="Drula E."/>
            <person name="Henrissat B."/>
            <person name="Wiebenga A."/>
            <person name="Lubbers R.J."/>
            <person name="Gomes A.C."/>
            <person name="Macurrencykelacurrency M.R."/>
            <person name="Stajich J."/>
            <person name="Grigoriev I.V."/>
            <person name="Mortensen U.H."/>
            <person name="De vries R.P."/>
            <person name="Baker S.E."/>
            <person name="Andersen M.R."/>
        </authorList>
    </citation>
    <scope>NUCLEOTIDE SEQUENCE [LARGE SCALE GENOMIC DNA]</scope>
    <source>
        <strain evidence="1 2">CBS 756.74</strain>
    </source>
</reference>